<reference evidence="2" key="1">
    <citation type="journal article" date="1999" name="Methods Enzymol.">
        <title>High-efficiency full-length cDNA cloning.</title>
        <authorList>
            <person name="Carninci P."/>
            <person name="Hayashizaki Y."/>
        </authorList>
    </citation>
    <scope>NUCLEOTIDE SEQUENCE</scope>
    <source>
        <strain evidence="2">C57BL/6J</strain>
        <tissue evidence="2">Testis</tissue>
    </source>
</reference>
<reference evidence="2" key="6">
    <citation type="journal article" date="2002" name="Nature">
        <title>Analysis of the mouse transcriptome based on functional annotation of 60,770 full-length cDNAs.</title>
        <authorList>
            <consortium name="The FANTOM Consortium and the RIKEN Genome Exploration Research Group Phase I and II Team"/>
        </authorList>
    </citation>
    <scope>NUCLEOTIDE SEQUENCE</scope>
    <source>
        <strain evidence="2">C57BL/6J</strain>
        <tissue evidence="2">Testis</tissue>
    </source>
</reference>
<feature type="compositionally biased region" description="Pro residues" evidence="1">
    <location>
        <begin position="1"/>
        <end position="10"/>
    </location>
</feature>
<reference evidence="2" key="4">
    <citation type="submission" date="2000-07" db="EMBL/GenBank/DDBJ databases">
        <authorList>
            <person name="Adachi J."/>
            <person name="Aizawa K."/>
            <person name="Akahira S."/>
            <person name="Akimura T."/>
            <person name="Arai A."/>
            <person name="Aono H."/>
            <person name="Arakawa T."/>
            <person name="Bono H."/>
            <person name="Carninci P."/>
            <person name="Fukuda S."/>
            <person name="Fukunishi Y."/>
            <person name="Furuno M."/>
            <person name="Hanagaki T."/>
            <person name="Hara A."/>
            <person name="Hayatsu N."/>
            <person name="Hiramoto K."/>
            <person name="Hiraoka T."/>
            <person name="Hori F."/>
            <person name="Imotani K."/>
            <person name="Ishii Y."/>
            <person name="Itoh M."/>
            <person name="Izawa M."/>
            <person name="Kasukawa T."/>
            <person name="Kato H."/>
            <person name="Kawai J."/>
            <person name="Kojima Y."/>
            <person name="Konno H."/>
            <person name="Kouda M."/>
            <person name="Koya S."/>
            <person name="Kurihara C."/>
            <person name="Matsuyama T."/>
            <person name="Miyazaki A."/>
            <person name="Nishi K."/>
            <person name="Nomura K."/>
            <person name="Numazaki R."/>
            <person name="Ohno M."/>
            <person name="Okazaki Y."/>
            <person name="Okido T."/>
            <person name="Owa C."/>
            <person name="Saito H."/>
            <person name="Saito R."/>
            <person name="Sakai C."/>
            <person name="Sakai K."/>
            <person name="Sano H."/>
            <person name="Sasaki D."/>
            <person name="Shibata K."/>
            <person name="Shibata Y."/>
            <person name="Shinagawa A."/>
            <person name="Shiraki T."/>
            <person name="Sogabe Y."/>
            <person name="Suzuki H."/>
            <person name="Tagami M."/>
            <person name="Tagawa A."/>
            <person name="Takahashi F."/>
            <person name="Tanaka T."/>
            <person name="Tejima Y."/>
            <person name="Toya T."/>
            <person name="Yamamura T."/>
            <person name="Yasunishi A."/>
            <person name="Yoshida K."/>
            <person name="Yoshino M."/>
            <person name="Muramatsu M."/>
            <person name="Hayashizaki Y."/>
        </authorList>
    </citation>
    <scope>NUCLEOTIDE SEQUENCE</scope>
    <source>
        <strain evidence="2">C57BL/6J</strain>
        <tissue evidence="2">Testis</tissue>
    </source>
</reference>
<sequence length="109" mass="11976">LATRLPPPGSDAPRSPLGAATSTGRPFRRPIKGARGPAEWEGPRVGCYPSPGLQDSRFGSFWPLIFFPSVAGCTEGVVLAQERKVHCRQEKPERWSYLSPLTPDMELKD</sequence>
<proteinExistence type="evidence at transcript level"/>
<name>Q9CVS4_MOUSE</name>
<evidence type="ECO:0000313" key="2">
    <source>
        <dbReference type="EMBL" id="BAB24724.1"/>
    </source>
</evidence>
<evidence type="ECO:0000256" key="1">
    <source>
        <dbReference type="SAM" id="MobiDB-lite"/>
    </source>
</evidence>
<reference evidence="2" key="2">
    <citation type="journal article" date="2000" name="Genome Res.">
        <title>Normalization and subtraction of cap-trapper-selected cDNAs to prepare full-length cDNA libraries for rapid discovery of new genes.</title>
        <authorList>
            <person name="Carninci P."/>
            <person name="Shibata Y."/>
            <person name="Hayatsu N."/>
            <person name="Sugahara Y."/>
            <person name="Shibata K."/>
            <person name="Itoh M."/>
            <person name="Konno H."/>
            <person name="Okazaki Y."/>
            <person name="Muramatsu M."/>
            <person name="Hayashizaki Y."/>
        </authorList>
    </citation>
    <scope>NUCLEOTIDE SEQUENCE</scope>
    <source>
        <strain evidence="2">C57BL/6J</strain>
        <tissue evidence="2">Testis</tissue>
    </source>
</reference>
<organism evidence="2">
    <name type="scientific">Mus musculus</name>
    <name type="common">Mouse</name>
    <dbReference type="NCBI Taxonomy" id="10090"/>
    <lineage>
        <taxon>Eukaryota</taxon>
        <taxon>Metazoa</taxon>
        <taxon>Chordata</taxon>
        <taxon>Craniata</taxon>
        <taxon>Vertebrata</taxon>
        <taxon>Euteleostomi</taxon>
        <taxon>Mammalia</taxon>
        <taxon>Eutheria</taxon>
        <taxon>Euarchontoglires</taxon>
        <taxon>Glires</taxon>
        <taxon>Rodentia</taxon>
        <taxon>Myomorpha</taxon>
        <taxon>Muroidea</taxon>
        <taxon>Muridae</taxon>
        <taxon>Murinae</taxon>
        <taxon>Mus</taxon>
        <taxon>Mus</taxon>
    </lineage>
</organism>
<dbReference type="AlphaFoldDB" id="Q9CVS4"/>
<reference evidence="2" key="3">
    <citation type="journal article" date="2000" name="Genome Res.">
        <title>RIKEN integrated sequence analysis (RISA) system--384-format sequencing pipeline with 384 multicapillary sequencer.</title>
        <authorList>
            <person name="Shibata K."/>
            <person name="Itoh M."/>
            <person name="Aizawa K."/>
            <person name="Nagaoka S."/>
            <person name="Sasaki N."/>
            <person name="Carninci P."/>
            <person name="Konno H."/>
            <person name="Akiyama J."/>
            <person name="Nishi K."/>
            <person name="Kitsunai T."/>
            <person name="Tashiro H."/>
            <person name="Itoh M."/>
            <person name="Sumi N."/>
            <person name="Ishii Y."/>
            <person name="Nakamura S."/>
            <person name="Hazama M."/>
            <person name="Nishine T."/>
            <person name="Harada A."/>
            <person name="Yamamoto R."/>
            <person name="Matsumoto H."/>
            <person name="Sakaguchi S."/>
            <person name="Ikegami T."/>
            <person name="Kashiwagi K."/>
            <person name="Fujiwake S."/>
            <person name="Inoue K."/>
            <person name="Togawa Y."/>
            <person name="Izawa M."/>
            <person name="Ohara E."/>
            <person name="Watahiki M."/>
            <person name="Yoneda Y."/>
            <person name="Ishikawa T."/>
            <person name="Ozawa K."/>
            <person name="Tanaka T."/>
            <person name="Matsuura S."/>
            <person name="Kawai J."/>
            <person name="Okazaki Y."/>
            <person name="Muramatsu M."/>
            <person name="Inoue Y."/>
            <person name="Kira A."/>
            <person name="Hayashizaki Y."/>
        </authorList>
    </citation>
    <scope>NUCLEOTIDE SEQUENCE</scope>
    <source>
        <strain evidence="2">C57BL/6J</strain>
        <tissue evidence="2">Testis</tissue>
    </source>
</reference>
<reference evidence="2" key="8">
    <citation type="journal article" date="2005" name="Science">
        <title>Antisense Transcription in the Mammalian Transcriptome.</title>
        <authorList>
            <consortium name="RIKEN Genome Exploration Research Group and Genome Science Group (Genome Network Project Core Group) and the FANTOM Consortium"/>
        </authorList>
    </citation>
    <scope>NUCLEOTIDE SEQUENCE</scope>
    <source>
        <strain evidence="2">C57BL/6J</strain>
        <tissue evidence="2">Testis</tissue>
    </source>
</reference>
<dbReference type="MGI" id="MGI:1920615">
    <property type="gene designation" value="1700049J03Rik"/>
</dbReference>
<reference evidence="2" key="7">
    <citation type="journal article" date="2005" name="Science">
        <title>The Transcriptional Landscape of the Mammalian Genome.</title>
        <authorList>
            <consortium name="The FANTOM Consortium"/>
            <consortium name="Riken Genome Exploration Research Group and Genome Science Group (Genome Network Project Core Group)"/>
        </authorList>
    </citation>
    <scope>NUCLEOTIDE SEQUENCE</scope>
    <source>
        <strain evidence="2">C57BL/6J</strain>
        <tissue evidence="2">Testis</tissue>
    </source>
</reference>
<evidence type="ECO:0000313" key="3">
    <source>
        <dbReference type="MGI" id="MGI:1920615"/>
    </source>
</evidence>
<dbReference type="EMBL" id="AK006745">
    <property type="protein sequence ID" value="BAB24724.1"/>
    <property type="molecule type" value="mRNA"/>
</dbReference>
<gene>
    <name evidence="3" type="primary">1700049J03Rik</name>
</gene>
<feature type="non-terminal residue" evidence="2">
    <location>
        <position position="1"/>
    </location>
</feature>
<protein>
    <submittedName>
        <fullName evidence="2">Uncharacterized protein</fullName>
    </submittedName>
</protein>
<reference evidence="2" key="5">
    <citation type="journal article" date="2001" name="Nature">
        <title>Functional annotation of a full-length mouse cDNA collection.</title>
        <authorList>
            <consortium name="The RIKEN Genome Exploration Research Group Phase II Team and the FANTOM Consortium"/>
        </authorList>
    </citation>
    <scope>NUCLEOTIDE SEQUENCE</scope>
    <source>
        <strain evidence="2">C57BL/6J</strain>
        <tissue evidence="2">Testis</tissue>
    </source>
</reference>
<feature type="region of interest" description="Disordered" evidence="1">
    <location>
        <begin position="1"/>
        <end position="41"/>
    </location>
</feature>
<accession>Q9CVS4</accession>
<dbReference type="AGR" id="MGI:1920615"/>